<dbReference type="Proteomes" id="UP001337580">
    <property type="component" value="Chromosome"/>
</dbReference>
<dbReference type="EMBL" id="AP027924">
    <property type="protein sequence ID" value="BED91952.1"/>
    <property type="molecule type" value="Genomic_DNA"/>
</dbReference>
<dbReference type="KEGG" id="ips:CfP315_0509"/>
<evidence type="ECO:0000313" key="1">
    <source>
        <dbReference type="EMBL" id="BED91952.1"/>
    </source>
</evidence>
<proteinExistence type="predicted"/>
<reference evidence="1" key="1">
    <citation type="journal article" date="2023" name="ISME J.">
        <title>Emergence of putative energy parasites within Clostridia revealed by genome analysis of a novel endosymbiotic clade.</title>
        <authorList>
            <person name="Takahashi K."/>
            <person name="Kuwahara H."/>
            <person name="Horikawa Y."/>
            <person name="Izawa K."/>
            <person name="Kato D."/>
            <person name="Inagaki T."/>
            <person name="Yuki M."/>
            <person name="Ohkuma M."/>
            <person name="Hongoh Y."/>
        </authorList>
    </citation>
    <scope>NUCLEOTIDE SEQUENCE</scope>
    <source>
        <strain evidence="1">CfP3-15</strain>
    </source>
</reference>
<dbReference type="InterPro" id="IPR024232">
    <property type="entry name" value="SpoIIIAH"/>
</dbReference>
<dbReference type="Gene3D" id="1.10.287.4300">
    <property type="entry name" value="Stage III sporulation protein AH-like"/>
    <property type="match status" value="1"/>
</dbReference>
<sequence length="195" mass="22274">MTIKLHRRQIVLASLIFALGAAVYLNWQFSPKYNELANESNTSSEVKYVDGPANYNDDNNEKQELNSIRVHNDDYFENAKKNREFAYKQSLETIKAALNDLNNIDDKTKLKLENQYSEMVKINQIQADIENLVIAKGYKKCVAIVQNGECHVIASLENFDRISENDSNKHVIRLKNIVQSCTGFGNDKIKVVTKT</sequence>
<name>A0AA48I1B6_9FIRM</name>
<dbReference type="Pfam" id="PF12685">
    <property type="entry name" value="SpoIIIAH"/>
    <property type="match status" value="1"/>
</dbReference>
<gene>
    <name evidence="1" type="ORF">CfP315_0509</name>
</gene>
<organism evidence="1">
    <name type="scientific">Candidatus Improbicoccus pseudotrichonymphae</name>
    <dbReference type="NCBI Taxonomy" id="3033792"/>
    <lineage>
        <taxon>Bacteria</taxon>
        <taxon>Bacillati</taxon>
        <taxon>Bacillota</taxon>
        <taxon>Clostridia</taxon>
        <taxon>Candidatus Improbicoccus</taxon>
    </lineage>
</organism>
<accession>A0AA48I1B6</accession>
<dbReference type="InterPro" id="IPR038503">
    <property type="entry name" value="SpoIIIAH_sf"/>
</dbReference>
<protein>
    <submittedName>
        <fullName evidence="1">SpoIIIAH-like protein</fullName>
    </submittedName>
</protein>
<dbReference type="AlphaFoldDB" id="A0AA48I1B6"/>